<dbReference type="Proteomes" id="UP000238081">
    <property type="component" value="Unassembled WGS sequence"/>
</dbReference>
<dbReference type="RefSeq" id="WP_043661836.1">
    <property type="nucleotide sequence ID" value="NZ_CP013239.1"/>
</dbReference>
<feature type="transmembrane region" description="Helical" evidence="1">
    <location>
        <begin position="63"/>
        <end position="86"/>
    </location>
</feature>
<feature type="transmembrane region" description="Helical" evidence="1">
    <location>
        <begin position="12"/>
        <end position="42"/>
    </location>
</feature>
<keyword evidence="1" id="KW-0812">Transmembrane</keyword>
<proteinExistence type="predicted"/>
<organism evidence="2 3">
    <name type="scientific">Clostridium butyricum</name>
    <dbReference type="NCBI Taxonomy" id="1492"/>
    <lineage>
        <taxon>Bacteria</taxon>
        <taxon>Bacillati</taxon>
        <taxon>Bacillota</taxon>
        <taxon>Clostridia</taxon>
        <taxon>Eubacteriales</taxon>
        <taxon>Clostridiaceae</taxon>
        <taxon>Clostridium</taxon>
    </lineage>
</organism>
<evidence type="ECO:0000313" key="2">
    <source>
        <dbReference type="EMBL" id="PPV17910.1"/>
    </source>
</evidence>
<comment type="caution">
    <text evidence="2">The sequence shown here is derived from an EMBL/GenBank/DDBJ whole genome shotgun (WGS) entry which is preliminary data.</text>
</comment>
<dbReference type="AlphaFoldDB" id="A0A2S7FFW2"/>
<evidence type="ECO:0000256" key="1">
    <source>
        <dbReference type="SAM" id="Phobius"/>
    </source>
</evidence>
<feature type="transmembrane region" description="Helical" evidence="1">
    <location>
        <begin position="112"/>
        <end position="132"/>
    </location>
</feature>
<accession>A0A2S7FFW2</accession>
<protein>
    <submittedName>
        <fullName evidence="2">Uncharacterized protein</fullName>
    </submittedName>
</protein>
<evidence type="ECO:0000313" key="3">
    <source>
        <dbReference type="Proteomes" id="UP000238081"/>
    </source>
</evidence>
<dbReference type="EMBL" id="LRDH01000001">
    <property type="protein sequence ID" value="PPV17910.1"/>
    <property type="molecule type" value="Genomic_DNA"/>
</dbReference>
<name>A0A2S7FFW2_CLOBU</name>
<keyword evidence="1" id="KW-1133">Transmembrane helix</keyword>
<reference evidence="2 3" key="1">
    <citation type="submission" date="2016-01" db="EMBL/GenBank/DDBJ databases">
        <title>Characterization of the Clostridium difficile lineages that are prevalent in Hong Kong and China.</title>
        <authorList>
            <person name="Kwok J.S.-L."/>
            <person name="Lam W.-Y."/>
            <person name="Ip M."/>
            <person name="Chan T.-F."/>
            <person name="Hawkey P.M."/>
            <person name="Tsui S.K.-W."/>
        </authorList>
    </citation>
    <scope>NUCLEOTIDE SEQUENCE [LARGE SCALE GENOMIC DNA]</scope>
    <source>
        <strain evidence="2 3">300064</strain>
    </source>
</reference>
<feature type="transmembrane region" description="Helical" evidence="1">
    <location>
        <begin position="152"/>
        <end position="172"/>
    </location>
</feature>
<gene>
    <name evidence="2" type="ORF">AWN73_00425</name>
</gene>
<keyword evidence="1" id="KW-0472">Membrane</keyword>
<sequence>MSKKSIKFYNLIFPIWFLILIPITWIFILPANFFIDLIVVALTMKFMKINDIKKKVKHVITKIWIVGFISDFIGAGAMYLATIISFNNNSNLHEWWQNNIEYAVNYNPFESIYSMVWVTACVMIAAICIYIINYKLCLKKLDINSAQKKKIALSLAVFTAPYLFYIPTALFFK</sequence>